<name>A0AAN0JQR9_AMPQE</name>
<dbReference type="AlphaFoldDB" id="A0AAN0JQR9"/>
<proteinExistence type="predicted"/>
<reference evidence="2" key="2">
    <citation type="submission" date="2024-06" db="UniProtKB">
        <authorList>
            <consortium name="EnsemblMetazoa"/>
        </authorList>
    </citation>
    <scope>IDENTIFICATION</scope>
</reference>
<dbReference type="InterPro" id="IPR036570">
    <property type="entry name" value="HORMA_dom_sf"/>
</dbReference>
<feature type="domain" description="HORMA" evidence="1">
    <location>
        <begin position="6"/>
        <end position="222"/>
    </location>
</feature>
<accession>A0AAN0JQR9</accession>
<dbReference type="GO" id="GO:0016035">
    <property type="term" value="C:zeta DNA polymerase complex"/>
    <property type="evidence" value="ECO:0007669"/>
    <property type="project" value="TreeGrafter"/>
</dbReference>
<dbReference type="RefSeq" id="XP_019859386.1">
    <property type="nucleotide sequence ID" value="XM_020003827.1"/>
</dbReference>
<dbReference type="InterPro" id="IPR045091">
    <property type="entry name" value="Mad2-like"/>
</dbReference>
<dbReference type="InterPro" id="IPR003511">
    <property type="entry name" value="HORMA_dom"/>
</dbReference>
<protein>
    <recommendedName>
        <fullName evidence="1">HORMA domain-containing protein</fullName>
    </recommendedName>
</protein>
<dbReference type="PANTHER" id="PTHR11842:SF10">
    <property type="entry name" value="MITOTIC SPINDLE ASSEMBLY CHECKPOINT PROTEIN MAD2B"/>
    <property type="match status" value="1"/>
</dbReference>
<evidence type="ECO:0000259" key="1">
    <source>
        <dbReference type="PROSITE" id="PS50815"/>
    </source>
</evidence>
<evidence type="ECO:0000313" key="2">
    <source>
        <dbReference type="EnsemblMetazoa" id="XP_019859386.1"/>
    </source>
</evidence>
<dbReference type="GeneID" id="105314797"/>
<dbReference type="Proteomes" id="UP000007879">
    <property type="component" value="Unassembled WGS sequence"/>
</dbReference>
<reference evidence="3" key="1">
    <citation type="journal article" date="2010" name="Nature">
        <title>The Amphimedon queenslandica genome and the evolution of animal complexity.</title>
        <authorList>
            <person name="Srivastava M."/>
            <person name="Simakov O."/>
            <person name="Chapman J."/>
            <person name="Fahey B."/>
            <person name="Gauthier M.E."/>
            <person name="Mitros T."/>
            <person name="Richards G.S."/>
            <person name="Conaco C."/>
            <person name="Dacre M."/>
            <person name="Hellsten U."/>
            <person name="Larroux C."/>
            <person name="Putnam N.H."/>
            <person name="Stanke M."/>
            <person name="Adamska M."/>
            <person name="Darling A."/>
            <person name="Degnan S.M."/>
            <person name="Oakley T.H."/>
            <person name="Plachetzki D.C."/>
            <person name="Zhai Y."/>
            <person name="Adamski M."/>
            <person name="Calcino A."/>
            <person name="Cummins S.F."/>
            <person name="Goodstein D.M."/>
            <person name="Harris C."/>
            <person name="Jackson D.J."/>
            <person name="Leys S.P."/>
            <person name="Shu S."/>
            <person name="Woodcroft B.J."/>
            <person name="Vervoort M."/>
            <person name="Kosik K.S."/>
            <person name="Manning G."/>
            <person name="Degnan B.M."/>
            <person name="Rokhsar D.S."/>
        </authorList>
    </citation>
    <scope>NUCLEOTIDE SEQUENCE [LARGE SCALE GENOMIC DNA]</scope>
</reference>
<keyword evidence="3" id="KW-1185">Reference proteome</keyword>
<dbReference type="EnsemblMetazoa" id="XM_020003827.1">
    <property type="protein sequence ID" value="XP_019859386.1"/>
    <property type="gene ID" value="LOC105314797"/>
</dbReference>
<dbReference type="PANTHER" id="PTHR11842">
    <property type="entry name" value="MITOTIC SPINDLE ASSEMBLY CHECKPOINT PROTEIN MAD2"/>
    <property type="match status" value="1"/>
</dbReference>
<dbReference type="PROSITE" id="PS50815">
    <property type="entry name" value="HORMA"/>
    <property type="match status" value="1"/>
</dbReference>
<evidence type="ECO:0000313" key="3">
    <source>
        <dbReference type="Proteomes" id="UP000007879"/>
    </source>
</evidence>
<dbReference type="Gene3D" id="3.30.900.10">
    <property type="entry name" value="HORMA domain"/>
    <property type="match status" value="1"/>
</dbReference>
<sequence length="228" mass="26128">MEPFKEARADVITEFIEAAIHSILYVRGVYPAAIFKPRRKYGTTVHMCCHADINQYIIKSLKTVHSLLLEVRDNGLLIRGSLEKVEIPLMSKNSIIEVFQFILKFPDISAIKNDTYLLEVEESLRSALLKISISDVLCKPRLQELSDHTQLDSPPFTILVHTEKSKAANLTHQQEEEGFPWIQVNPQEYDHTSVFQPPTRNPMKLTPIKSISNEMLQMEVQLATKEKE</sequence>
<dbReference type="KEGG" id="aqu:105314797"/>
<dbReference type="SUPFAM" id="SSF56019">
    <property type="entry name" value="The spindle assembly checkpoint protein mad2"/>
    <property type="match status" value="1"/>
</dbReference>
<dbReference type="Pfam" id="PF02301">
    <property type="entry name" value="HORMA"/>
    <property type="match status" value="1"/>
</dbReference>
<organism evidence="2 3">
    <name type="scientific">Amphimedon queenslandica</name>
    <name type="common">Sponge</name>
    <dbReference type="NCBI Taxonomy" id="400682"/>
    <lineage>
        <taxon>Eukaryota</taxon>
        <taxon>Metazoa</taxon>
        <taxon>Porifera</taxon>
        <taxon>Demospongiae</taxon>
        <taxon>Heteroscleromorpha</taxon>
        <taxon>Haplosclerida</taxon>
        <taxon>Niphatidae</taxon>
        <taxon>Amphimedon</taxon>
    </lineage>
</organism>